<keyword evidence="1" id="KW-0472">Membrane</keyword>
<evidence type="ECO:0008006" key="4">
    <source>
        <dbReference type="Google" id="ProtNLM"/>
    </source>
</evidence>
<feature type="transmembrane region" description="Helical" evidence="1">
    <location>
        <begin position="249"/>
        <end position="268"/>
    </location>
</feature>
<reference evidence="2 3" key="1">
    <citation type="journal article" date="2014" name="Int. J. Syst. Evol. Microbiol.">
        <title>Nitrososphaera viennensis gen. nov., sp. nov., an aerobic and mesophilic, ammonia-oxidizing archaeon from soil and a member of the archaeal phylum Thaumarchaeota.</title>
        <authorList>
            <person name="Stieglmeier M."/>
            <person name="Klingl A."/>
            <person name="Alves R.J."/>
            <person name="Rittmann S.K."/>
            <person name="Melcher M."/>
            <person name="Leisch N."/>
            <person name="Schleper C."/>
        </authorList>
    </citation>
    <scope>NUCLEOTIDE SEQUENCE [LARGE SCALE GENOMIC DNA]</scope>
    <source>
        <strain evidence="2">EN76</strain>
    </source>
</reference>
<dbReference type="Proteomes" id="UP000027093">
    <property type="component" value="Chromosome"/>
</dbReference>
<dbReference type="AlphaFoldDB" id="A0A060HTW6"/>
<evidence type="ECO:0000256" key="1">
    <source>
        <dbReference type="SAM" id="Phobius"/>
    </source>
</evidence>
<proteinExistence type="predicted"/>
<protein>
    <recommendedName>
        <fullName evidence="4">PEFG-CTERM sorting domain-containing protein</fullName>
    </recommendedName>
</protein>
<name>A0A060HTW6_9ARCH</name>
<sequence length="281" mass="30561">MHNRSYYHIILFSIILFIGSIPMSFAQDISTGPPPPQPIVVMTDKSVYVSNETVIISGRVNQVQLPSNSVSIEIIDPLGGKTSAIVPLSENGSYSYNLDVSSALRITGEYRAIATYGGHNSVTLFMIIAHPYILTIEGKSHPIDYTIESGLLTNITANVQEKSLALHVVNSTKTSKLTISLPRDIIDSQGDAGDMPFTVFANDRQVQFNETKLSSGARTLEINLPYEGQANPTGTWNVKIIGTKIIPEFGSLTLAVLAVGGIVVSMMLRNGVLGFYRFREP</sequence>
<keyword evidence="1" id="KW-0812">Transmembrane</keyword>
<keyword evidence="1" id="KW-1133">Transmembrane helix</keyword>
<accession>A0A060HTW6</accession>
<dbReference type="KEGG" id="nvn:NVIE_022810"/>
<keyword evidence="3" id="KW-1185">Reference proteome</keyword>
<evidence type="ECO:0000313" key="3">
    <source>
        <dbReference type="Proteomes" id="UP000027093"/>
    </source>
</evidence>
<evidence type="ECO:0000313" key="2">
    <source>
        <dbReference type="EMBL" id="AIC16542.1"/>
    </source>
</evidence>
<dbReference type="EMBL" id="CP007536">
    <property type="protein sequence ID" value="AIC16542.1"/>
    <property type="molecule type" value="Genomic_DNA"/>
</dbReference>
<dbReference type="HOGENOM" id="CLU_088139_0_0_2"/>
<organism evidence="2 3">
    <name type="scientific">Nitrososphaera viennensis EN76</name>
    <dbReference type="NCBI Taxonomy" id="926571"/>
    <lineage>
        <taxon>Archaea</taxon>
        <taxon>Nitrososphaerota</taxon>
        <taxon>Nitrososphaeria</taxon>
        <taxon>Nitrososphaerales</taxon>
        <taxon>Nitrososphaeraceae</taxon>
        <taxon>Nitrososphaera</taxon>
    </lineage>
</organism>
<gene>
    <name evidence="2" type="ORF">NVIE_022810</name>
</gene>